<dbReference type="Proteomes" id="UP001163262">
    <property type="component" value="Chromosome"/>
</dbReference>
<keyword evidence="1" id="KW-1133">Transmembrane helix</keyword>
<reference evidence="2" key="1">
    <citation type="submission" date="2022-10" db="EMBL/GenBank/DDBJ databases">
        <title>Complete genome sequence of Capnocytophaga ochracea KCOM 2812 isolated from actinomycosis lesion.</title>
        <authorList>
            <person name="Kook J.-K."/>
            <person name="Park S.-N."/>
            <person name="Lim Y.K."/>
        </authorList>
    </citation>
    <scope>NUCLEOTIDE SEQUENCE</scope>
    <source>
        <strain evidence="2">KCOM 28121</strain>
    </source>
</reference>
<name>A0AA46ZT23_CAPOC</name>
<dbReference type="AlphaFoldDB" id="A0AA46ZT23"/>
<protein>
    <submittedName>
        <fullName evidence="2">Uncharacterized protein</fullName>
    </submittedName>
</protein>
<feature type="transmembrane region" description="Helical" evidence="1">
    <location>
        <begin position="23"/>
        <end position="41"/>
    </location>
</feature>
<gene>
    <name evidence="2" type="ORF">OL231_02175</name>
</gene>
<evidence type="ECO:0000313" key="2">
    <source>
        <dbReference type="EMBL" id="UZD41367.1"/>
    </source>
</evidence>
<evidence type="ECO:0000256" key="1">
    <source>
        <dbReference type="SAM" id="Phobius"/>
    </source>
</evidence>
<sequence>MGENKKFYKNNGNRTMVIKTSKTANIIIITLLGIMCFLMFYESCYNSKKEQNSWNIYKENTSYYISGQIFKIVEISGNRYCIFVKTDSVDIKKVSPDLYYFSGIYDKKNNIVLLVQHLMLFNEERDRDKKYPYIIAQFDCDKMIDTLIHSNDNYGFRDINDLTTVSNKFYGDFLTKQMDTMSNAIKF</sequence>
<accession>A0AA46ZT23</accession>
<dbReference type="RefSeq" id="WP_227915219.1">
    <property type="nucleotide sequence ID" value="NZ_CP085961.1"/>
</dbReference>
<keyword evidence="1" id="KW-0472">Membrane</keyword>
<keyword evidence="1" id="KW-0812">Transmembrane</keyword>
<evidence type="ECO:0000313" key="3">
    <source>
        <dbReference type="Proteomes" id="UP001163262"/>
    </source>
</evidence>
<dbReference type="EMBL" id="CP110230">
    <property type="protein sequence ID" value="UZD41367.1"/>
    <property type="molecule type" value="Genomic_DNA"/>
</dbReference>
<organism evidence="2 3">
    <name type="scientific">Capnocytophaga ochracea</name>
    <dbReference type="NCBI Taxonomy" id="1018"/>
    <lineage>
        <taxon>Bacteria</taxon>
        <taxon>Pseudomonadati</taxon>
        <taxon>Bacteroidota</taxon>
        <taxon>Flavobacteriia</taxon>
        <taxon>Flavobacteriales</taxon>
        <taxon>Flavobacteriaceae</taxon>
        <taxon>Capnocytophaga</taxon>
    </lineage>
</organism>
<proteinExistence type="predicted"/>